<evidence type="ECO:0000313" key="2">
    <source>
        <dbReference type="EMBL" id="QLY39966.1"/>
    </source>
</evidence>
<keyword evidence="3" id="KW-1185">Reference proteome</keyword>
<keyword evidence="1" id="KW-0472">Membrane</keyword>
<name>A0A7L6N138_9MOLU</name>
<dbReference type="Proteomes" id="UP000512167">
    <property type="component" value="Chromosome"/>
</dbReference>
<protein>
    <submittedName>
        <fullName evidence="2">Uncharacterized protein</fullName>
    </submittedName>
</protein>
<reference evidence="2 3" key="1">
    <citation type="submission" date="2020-04" db="EMBL/GenBank/DDBJ databases">
        <authorList>
            <person name="Zheng R.K."/>
            <person name="Sun C.M."/>
        </authorList>
    </citation>
    <scope>NUCLEOTIDE SEQUENCE [LARGE SCALE GENOMIC DNA]</scope>
    <source>
        <strain evidence="3">zrk29</strain>
    </source>
</reference>
<feature type="transmembrane region" description="Helical" evidence="1">
    <location>
        <begin position="6"/>
        <end position="24"/>
    </location>
</feature>
<dbReference type="AlphaFoldDB" id="A0A7L6N138"/>
<keyword evidence="1" id="KW-1133">Transmembrane helix</keyword>
<evidence type="ECO:0000313" key="3">
    <source>
        <dbReference type="Proteomes" id="UP000512167"/>
    </source>
</evidence>
<keyword evidence="1" id="KW-0812">Transmembrane</keyword>
<feature type="transmembrane region" description="Helical" evidence="1">
    <location>
        <begin position="69"/>
        <end position="89"/>
    </location>
</feature>
<dbReference type="KEGG" id="tbk:HF295_03470"/>
<organism evidence="2 3">
    <name type="scientific">Hujiaoplasma nucleasis</name>
    <dbReference type="NCBI Taxonomy" id="2725268"/>
    <lineage>
        <taxon>Bacteria</taxon>
        <taxon>Bacillati</taxon>
        <taxon>Mycoplasmatota</taxon>
        <taxon>Mollicutes</taxon>
        <taxon>Candidatus Izemoplasmatales</taxon>
        <taxon>Hujiaoplasmataceae</taxon>
        <taxon>Hujiaoplasma</taxon>
    </lineage>
</organism>
<dbReference type="RefSeq" id="WP_312032459.1">
    <property type="nucleotide sequence ID" value="NZ_CP051151.1"/>
</dbReference>
<dbReference type="EMBL" id="CP051151">
    <property type="protein sequence ID" value="QLY39966.1"/>
    <property type="molecule type" value="Genomic_DNA"/>
</dbReference>
<gene>
    <name evidence="2" type="ORF">HF295_03470</name>
</gene>
<feature type="transmembrane region" description="Helical" evidence="1">
    <location>
        <begin position="36"/>
        <end position="57"/>
    </location>
</feature>
<evidence type="ECO:0000256" key="1">
    <source>
        <dbReference type="SAM" id="Phobius"/>
    </source>
</evidence>
<proteinExistence type="predicted"/>
<feature type="transmembrane region" description="Helical" evidence="1">
    <location>
        <begin position="109"/>
        <end position="129"/>
    </location>
</feature>
<accession>A0A7L6N138</accession>
<sequence length="134" mass="15485">MQIAKILGLILITIFIVFQILISYQIHVLKGKRIKLWVLMSLIIIFFLTLLFVNVLMAGSQENTFMTHLTSLQSNLITGYLAMVLLWVLKDVLTYRRINISKNHKPFSFAIKGAVISKMMFVGVLMLFFELFNQ</sequence>